<gene>
    <name evidence="6" type="ORF">P8627_15930</name>
</gene>
<reference evidence="6 7" key="1">
    <citation type="submission" date="2023-04" db="EMBL/GenBank/DDBJ databases">
        <title>Jannaschia ovalis sp. nov., a marine bacterium isolated from sea tidal flat.</title>
        <authorList>
            <person name="Kwon D.Y."/>
            <person name="Kim J.-J."/>
        </authorList>
    </citation>
    <scope>NUCLEOTIDE SEQUENCE [LARGE SCALE GENOMIC DNA]</scope>
    <source>
        <strain evidence="6 7">GRR-S6-38</strain>
    </source>
</reference>
<dbReference type="InterPro" id="IPR036388">
    <property type="entry name" value="WH-like_DNA-bd_sf"/>
</dbReference>
<comment type="similarity">
    <text evidence="1">Belongs to the LysR transcriptional regulatory family.</text>
</comment>
<dbReference type="Pfam" id="PF00126">
    <property type="entry name" value="HTH_1"/>
    <property type="match status" value="1"/>
</dbReference>
<evidence type="ECO:0000256" key="4">
    <source>
        <dbReference type="ARBA" id="ARBA00023163"/>
    </source>
</evidence>
<evidence type="ECO:0000313" key="6">
    <source>
        <dbReference type="EMBL" id="WGH78485.1"/>
    </source>
</evidence>
<keyword evidence="7" id="KW-1185">Reference proteome</keyword>
<dbReference type="CDD" id="cd05466">
    <property type="entry name" value="PBP2_LTTR_substrate"/>
    <property type="match status" value="1"/>
</dbReference>
<sequence length="278" mass="31012">MTIENWDDLKYVLAVQRHGTMSAAARFLTTNVATVSRRIDRITQELGRPLFEKRGKSLVGTPAARRLADLAEAIDQRLRAELAQLHSGATAAPVTLEIAAPPAVHTHYILPRIGDLMATLPSVSLTLTDKAFAQGLGEADLQIRLGRPEGGRLRARKFRDVPFRVYHRKDRPLNGDWVTLTHRYPGSDILRSIYPEARAEPRLRVEDLRLVHRMVQETGLAGFLPGFLIEPGDGLVAAELPDNLRVFELWIAYHETRHGDPLLRSVVDWFCEPAAAAA</sequence>
<keyword evidence="2" id="KW-0805">Transcription regulation</keyword>
<dbReference type="InterPro" id="IPR000847">
    <property type="entry name" value="LysR_HTH_N"/>
</dbReference>
<name>A0ABY8LEI5_9RHOB</name>
<dbReference type="Pfam" id="PF03466">
    <property type="entry name" value="LysR_substrate"/>
    <property type="match status" value="1"/>
</dbReference>
<dbReference type="SUPFAM" id="SSF53850">
    <property type="entry name" value="Periplasmic binding protein-like II"/>
    <property type="match status" value="1"/>
</dbReference>
<keyword evidence="3" id="KW-0238">DNA-binding</keyword>
<dbReference type="Gene3D" id="3.40.190.10">
    <property type="entry name" value="Periplasmic binding protein-like II"/>
    <property type="match status" value="1"/>
</dbReference>
<organism evidence="6 7">
    <name type="scientific">Jannaschia ovalis</name>
    <dbReference type="NCBI Taxonomy" id="3038773"/>
    <lineage>
        <taxon>Bacteria</taxon>
        <taxon>Pseudomonadati</taxon>
        <taxon>Pseudomonadota</taxon>
        <taxon>Alphaproteobacteria</taxon>
        <taxon>Rhodobacterales</taxon>
        <taxon>Roseobacteraceae</taxon>
        <taxon>Jannaschia</taxon>
    </lineage>
</organism>
<dbReference type="InterPro" id="IPR005119">
    <property type="entry name" value="LysR_subst-bd"/>
</dbReference>
<dbReference type="EMBL" id="CP122537">
    <property type="protein sequence ID" value="WGH78485.1"/>
    <property type="molecule type" value="Genomic_DNA"/>
</dbReference>
<keyword evidence="4" id="KW-0804">Transcription</keyword>
<dbReference type="RefSeq" id="WP_279965236.1">
    <property type="nucleotide sequence ID" value="NZ_CP122537.1"/>
</dbReference>
<protein>
    <submittedName>
        <fullName evidence="6">LysR family transcriptional regulator</fullName>
    </submittedName>
</protein>
<evidence type="ECO:0000259" key="5">
    <source>
        <dbReference type="PROSITE" id="PS50931"/>
    </source>
</evidence>
<evidence type="ECO:0000256" key="2">
    <source>
        <dbReference type="ARBA" id="ARBA00023015"/>
    </source>
</evidence>
<dbReference type="PROSITE" id="PS50931">
    <property type="entry name" value="HTH_LYSR"/>
    <property type="match status" value="1"/>
</dbReference>
<dbReference type="SUPFAM" id="SSF46785">
    <property type="entry name" value="Winged helix' DNA-binding domain"/>
    <property type="match status" value="1"/>
</dbReference>
<evidence type="ECO:0000313" key="7">
    <source>
        <dbReference type="Proteomes" id="UP001243420"/>
    </source>
</evidence>
<proteinExistence type="inferred from homology"/>
<dbReference type="Proteomes" id="UP001243420">
    <property type="component" value="Chromosome"/>
</dbReference>
<accession>A0ABY8LEI5</accession>
<dbReference type="InterPro" id="IPR036390">
    <property type="entry name" value="WH_DNA-bd_sf"/>
</dbReference>
<dbReference type="Gene3D" id="1.10.10.10">
    <property type="entry name" value="Winged helix-like DNA-binding domain superfamily/Winged helix DNA-binding domain"/>
    <property type="match status" value="1"/>
</dbReference>
<evidence type="ECO:0000256" key="1">
    <source>
        <dbReference type="ARBA" id="ARBA00009437"/>
    </source>
</evidence>
<feature type="domain" description="HTH lysR-type" evidence="5">
    <location>
        <begin position="4"/>
        <end position="61"/>
    </location>
</feature>
<dbReference type="PANTHER" id="PTHR30126:SF21">
    <property type="entry name" value="TRANSCRIPTIONAL REGULATOR-RELATED"/>
    <property type="match status" value="1"/>
</dbReference>
<evidence type="ECO:0000256" key="3">
    <source>
        <dbReference type="ARBA" id="ARBA00023125"/>
    </source>
</evidence>
<dbReference type="PANTHER" id="PTHR30126">
    <property type="entry name" value="HTH-TYPE TRANSCRIPTIONAL REGULATOR"/>
    <property type="match status" value="1"/>
</dbReference>